<evidence type="ECO:0000256" key="3">
    <source>
        <dbReference type="PIRSR" id="PIRSR037505-2"/>
    </source>
</evidence>
<proteinExistence type="predicted"/>
<dbReference type="Proteomes" id="UP000494301">
    <property type="component" value="Unassembled WGS sequence"/>
</dbReference>
<dbReference type="SUPFAM" id="SSF82282">
    <property type="entry name" value="Homocysteine S-methyltransferase"/>
    <property type="match status" value="1"/>
</dbReference>
<dbReference type="EMBL" id="CABWIL020000012">
    <property type="protein sequence ID" value="CAB3966007.1"/>
    <property type="molecule type" value="Genomic_DNA"/>
</dbReference>
<dbReference type="GO" id="GO:0009086">
    <property type="term" value="P:methionine biosynthetic process"/>
    <property type="evidence" value="ECO:0007669"/>
    <property type="project" value="InterPro"/>
</dbReference>
<sequence>MHGITVLDGGMGRELARMGAPFRQPEWSALALMEAPHYVGLAHDAFIAAGADVITANSYAVVPFHIGEQRFRRDGVALAALAGQLARQAADRAVRPVRVAGSLPPTGGSYRPDLFDAARADAILATLVDGLDPYVDLWLAETQSLTGEIDAVRRALGANPKPLWVSFTLRDEVGADTGAGPVLRSGQALDEAIDAAVSARASALLFNCSQPEAMGAAIEAVQRRLAGMGAGAGAALMIGAYANAFPPQRADARANEELDALRGDIDPPGYAKWAEQWLALGAQIVGGCCGIGPGHIAALRDAVDARSAGHTGSGQ</sequence>
<evidence type="ECO:0000256" key="1">
    <source>
        <dbReference type="ARBA" id="ARBA00022603"/>
    </source>
</evidence>
<dbReference type="PROSITE" id="PS50970">
    <property type="entry name" value="HCY"/>
    <property type="match status" value="1"/>
</dbReference>
<dbReference type="Gene3D" id="3.20.20.330">
    <property type="entry name" value="Homocysteine-binding-like domain"/>
    <property type="match status" value="1"/>
</dbReference>
<keyword evidence="2 4" id="KW-0808">Transferase</keyword>
<accession>A0A6J5J311</accession>
<comment type="cofactor">
    <cofactor evidence="3">
        <name>Zn(2+)</name>
        <dbReference type="ChEBI" id="CHEBI:29105"/>
    </cofactor>
    <text evidence="3">Binds 1 zinc ion per subunit.</text>
</comment>
<feature type="binding site" evidence="3 4">
    <location>
        <position position="289"/>
    </location>
    <ligand>
        <name>Zn(2+)</name>
        <dbReference type="ChEBI" id="CHEBI:29105"/>
    </ligand>
</feature>
<name>A0A6J5J311_9BURK</name>
<evidence type="ECO:0000256" key="4">
    <source>
        <dbReference type="PROSITE-ProRule" id="PRU00333"/>
    </source>
</evidence>
<evidence type="ECO:0000313" key="7">
    <source>
        <dbReference type="Proteomes" id="UP000494301"/>
    </source>
</evidence>
<evidence type="ECO:0000256" key="2">
    <source>
        <dbReference type="ARBA" id="ARBA00022679"/>
    </source>
</evidence>
<protein>
    <submittedName>
        <fullName evidence="6">Homocysteine S-methyltransferase</fullName>
    </submittedName>
</protein>
<dbReference type="GO" id="GO:0008270">
    <property type="term" value="F:zinc ion binding"/>
    <property type="evidence" value="ECO:0007669"/>
    <property type="project" value="InterPro"/>
</dbReference>
<dbReference type="GO" id="GO:0032259">
    <property type="term" value="P:methylation"/>
    <property type="evidence" value="ECO:0007669"/>
    <property type="project" value="UniProtKB-KW"/>
</dbReference>
<gene>
    <name evidence="6" type="ORF">BLA3211_03710</name>
</gene>
<evidence type="ECO:0000313" key="6">
    <source>
        <dbReference type="EMBL" id="CAB3966007.1"/>
    </source>
</evidence>
<feature type="binding site" evidence="3 4">
    <location>
        <position position="208"/>
    </location>
    <ligand>
        <name>Zn(2+)</name>
        <dbReference type="ChEBI" id="CHEBI:29105"/>
    </ligand>
</feature>
<organism evidence="6 7">
    <name type="scientific">Burkholderia aenigmatica</name>
    <dbReference type="NCBI Taxonomy" id="2015348"/>
    <lineage>
        <taxon>Bacteria</taxon>
        <taxon>Pseudomonadati</taxon>
        <taxon>Pseudomonadota</taxon>
        <taxon>Betaproteobacteria</taxon>
        <taxon>Burkholderiales</taxon>
        <taxon>Burkholderiaceae</taxon>
        <taxon>Burkholderia</taxon>
        <taxon>Burkholderia cepacia complex</taxon>
    </lineage>
</organism>
<feature type="domain" description="Hcy-binding" evidence="5">
    <location>
        <begin position="1"/>
        <end position="303"/>
    </location>
</feature>
<dbReference type="AlphaFoldDB" id="A0A6J5J311"/>
<feature type="binding site" evidence="3 4">
    <location>
        <position position="288"/>
    </location>
    <ligand>
        <name>Zn(2+)</name>
        <dbReference type="ChEBI" id="CHEBI:29105"/>
    </ligand>
</feature>
<dbReference type="Pfam" id="PF02574">
    <property type="entry name" value="S-methyl_trans"/>
    <property type="match status" value="1"/>
</dbReference>
<keyword evidence="3 4" id="KW-0862">Zinc</keyword>
<dbReference type="PIRSF" id="PIRSF037505">
    <property type="entry name" value="Betaine_HMT"/>
    <property type="match status" value="1"/>
</dbReference>
<dbReference type="PANTHER" id="PTHR11103:SF18">
    <property type="entry name" value="SLR1189 PROTEIN"/>
    <property type="match status" value="1"/>
</dbReference>
<dbReference type="PANTHER" id="PTHR11103">
    <property type="entry name" value="SLR1189 PROTEIN"/>
    <property type="match status" value="1"/>
</dbReference>
<dbReference type="InterPro" id="IPR003726">
    <property type="entry name" value="HCY_dom"/>
</dbReference>
<dbReference type="RefSeq" id="WP_175221987.1">
    <property type="nucleotide sequence ID" value="NZ_CABWIL020000012.1"/>
</dbReference>
<keyword evidence="1 4" id="KW-0489">Methyltransferase</keyword>
<dbReference type="GO" id="GO:0008168">
    <property type="term" value="F:methyltransferase activity"/>
    <property type="evidence" value="ECO:0007669"/>
    <property type="project" value="UniProtKB-UniRule"/>
</dbReference>
<dbReference type="InterPro" id="IPR017226">
    <property type="entry name" value="BHMT-like"/>
</dbReference>
<reference evidence="6 7" key="1">
    <citation type="submission" date="2020-04" db="EMBL/GenBank/DDBJ databases">
        <authorList>
            <person name="Depoorter E."/>
        </authorList>
    </citation>
    <scope>NUCLEOTIDE SEQUENCE [LARGE SCALE GENOMIC DNA]</scope>
    <source>
        <strain evidence="6 7">BCC0217</strain>
    </source>
</reference>
<keyword evidence="3 4" id="KW-0479">Metal-binding</keyword>
<dbReference type="InterPro" id="IPR036589">
    <property type="entry name" value="HCY_dom_sf"/>
</dbReference>
<evidence type="ECO:0000259" key="5">
    <source>
        <dbReference type="PROSITE" id="PS50970"/>
    </source>
</evidence>